<evidence type="ECO:0000313" key="4">
    <source>
        <dbReference type="EMBL" id="ORC84597.1"/>
    </source>
</evidence>
<evidence type="ECO:0000256" key="2">
    <source>
        <dbReference type="ARBA" id="ARBA00022614"/>
    </source>
</evidence>
<comment type="caution">
    <text evidence="4">The sequence shown here is derived from an EMBL/GenBank/DDBJ whole genome shotgun (WGS) entry which is preliminary data.</text>
</comment>
<dbReference type="SMART" id="SM00368">
    <property type="entry name" value="LRR_RI"/>
    <property type="match status" value="7"/>
</dbReference>
<reference evidence="4 5" key="1">
    <citation type="submission" date="2017-03" db="EMBL/GenBank/DDBJ databases">
        <title>An alternative strategy for trypanosome survival in the mammalian bloodstream revealed through genome and transcriptome analysis of the ubiquitous bovine parasite Trypanosoma (Megatrypanum) theileri.</title>
        <authorList>
            <person name="Kelly S."/>
            <person name="Ivens A."/>
            <person name="Mott A."/>
            <person name="O'Neill E."/>
            <person name="Emms D."/>
            <person name="Macleod O."/>
            <person name="Voorheis P."/>
            <person name="Matthews J."/>
            <person name="Matthews K."/>
            <person name="Carrington M."/>
        </authorList>
    </citation>
    <scope>NUCLEOTIDE SEQUENCE [LARGE SCALE GENOMIC DNA]</scope>
    <source>
        <strain evidence="4">Edinburgh</strain>
    </source>
</reference>
<dbReference type="GO" id="GO:0005634">
    <property type="term" value="C:nucleus"/>
    <property type="evidence" value="ECO:0007669"/>
    <property type="project" value="TreeGrafter"/>
</dbReference>
<dbReference type="InterPro" id="IPR027038">
    <property type="entry name" value="RanGap"/>
</dbReference>
<dbReference type="InterPro" id="IPR032675">
    <property type="entry name" value="LRR_dom_sf"/>
</dbReference>
<evidence type="ECO:0000256" key="1">
    <source>
        <dbReference type="ARBA" id="ARBA00022468"/>
    </source>
</evidence>
<dbReference type="GeneID" id="39989844"/>
<dbReference type="InterPro" id="IPR001611">
    <property type="entry name" value="Leu-rich_rpt"/>
</dbReference>
<dbReference type="GO" id="GO:0048471">
    <property type="term" value="C:perinuclear region of cytoplasm"/>
    <property type="evidence" value="ECO:0007669"/>
    <property type="project" value="TreeGrafter"/>
</dbReference>
<dbReference type="Gene3D" id="3.80.10.10">
    <property type="entry name" value="Ribonuclease Inhibitor"/>
    <property type="match status" value="1"/>
</dbReference>
<dbReference type="GO" id="GO:0005096">
    <property type="term" value="F:GTPase activator activity"/>
    <property type="evidence" value="ECO:0007669"/>
    <property type="project" value="UniProtKB-KW"/>
</dbReference>
<dbReference type="EMBL" id="NBCO01000043">
    <property type="protein sequence ID" value="ORC84597.1"/>
    <property type="molecule type" value="Genomic_DNA"/>
</dbReference>
<dbReference type="Proteomes" id="UP000192257">
    <property type="component" value="Unassembled WGS sequence"/>
</dbReference>
<dbReference type="GO" id="GO:0005829">
    <property type="term" value="C:cytosol"/>
    <property type="evidence" value="ECO:0007669"/>
    <property type="project" value="TreeGrafter"/>
</dbReference>
<dbReference type="OrthoDB" id="120976at2759"/>
<gene>
    <name evidence="4" type="ORF">TM35_000431650</name>
</gene>
<dbReference type="AlphaFoldDB" id="A0A1X0NIY8"/>
<evidence type="ECO:0000313" key="5">
    <source>
        <dbReference type="Proteomes" id="UP000192257"/>
    </source>
</evidence>
<keyword evidence="1" id="KW-0343">GTPase activation</keyword>
<dbReference type="GO" id="GO:0031267">
    <property type="term" value="F:small GTPase binding"/>
    <property type="evidence" value="ECO:0007669"/>
    <property type="project" value="TreeGrafter"/>
</dbReference>
<dbReference type="Pfam" id="PF13516">
    <property type="entry name" value="LRR_6"/>
    <property type="match status" value="3"/>
</dbReference>
<dbReference type="PANTHER" id="PTHR24113">
    <property type="entry name" value="RAN GTPASE-ACTIVATING PROTEIN 1"/>
    <property type="match status" value="1"/>
</dbReference>
<keyword evidence="5" id="KW-1185">Reference proteome</keyword>
<organism evidence="4 5">
    <name type="scientific">Trypanosoma theileri</name>
    <dbReference type="NCBI Taxonomy" id="67003"/>
    <lineage>
        <taxon>Eukaryota</taxon>
        <taxon>Discoba</taxon>
        <taxon>Euglenozoa</taxon>
        <taxon>Kinetoplastea</taxon>
        <taxon>Metakinetoplastina</taxon>
        <taxon>Trypanosomatida</taxon>
        <taxon>Trypanosomatidae</taxon>
        <taxon>Trypanosoma</taxon>
    </lineage>
</organism>
<dbReference type="PANTHER" id="PTHR24113:SF12">
    <property type="entry name" value="RAN GTPASE-ACTIVATING PROTEIN 1"/>
    <property type="match status" value="1"/>
</dbReference>
<dbReference type="VEuPathDB" id="TriTrypDB:TM35_000431650"/>
<dbReference type="SUPFAM" id="SSF52047">
    <property type="entry name" value="RNI-like"/>
    <property type="match status" value="1"/>
</dbReference>
<accession>A0A1X0NIY8</accession>
<keyword evidence="3" id="KW-0677">Repeat</keyword>
<dbReference type="Pfam" id="PF00560">
    <property type="entry name" value="LRR_1"/>
    <property type="match status" value="1"/>
</dbReference>
<dbReference type="GO" id="GO:0006913">
    <property type="term" value="P:nucleocytoplasmic transport"/>
    <property type="evidence" value="ECO:0007669"/>
    <property type="project" value="TreeGrafter"/>
</dbReference>
<proteinExistence type="predicted"/>
<evidence type="ECO:0000256" key="3">
    <source>
        <dbReference type="ARBA" id="ARBA00022737"/>
    </source>
</evidence>
<keyword evidence="2" id="KW-0433">Leucine-rich repeat</keyword>
<protein>
    <recommendedName>
        <fullName evidence="6">Leucine-rich repeat protein (LRRP)</fullName>
    </recommendedName>
</protein>
<name>A0A1X0NIY8_9TRYP</name>
<dbReference type="RefSeq" id="XP_028878663.1">
    <property type="nucleotide sequence ID" value="XM_029030064.1"/>
</dbReference>
<sequence length="429" mass="47554">MWETASLSNGSIVHENHNDYNDYNDDNATVCPSPVEESYVESGVITGNALLNAKLSETDIAQAHTLRMMGSDYDDNTAHYVAEKVIPLAVTLRTVEIASTQFSPVGLKSLLRALWKTPWDTLEHLSLCDVHLHYEECSLIRHVMIKQRTHLKVLQLRRCHMDDLAAQSIAEGVSQADSLQELFLADNDVIPAFTISVEEGTLSFPNSLKTLDISGNHIDPHHHRGLYRAFSRCASSIEEIYLARCSLSEDGLNALLHAGIHSSHALRVLNVASGRLFRGAGRVLCSVLTECPNLERLYVQDNFIEVDGAARMSVGIPYAKKLTVLGMGRCHLDSEGVRIIAEAVKQSSSLRELDLSGNNVHDNDVYHICALTVDGCLRLKFLDLSDNPLTKASWAALQTLIEREKGNGCTILVRGTELEEEYSYLRCDN</sequence>
<evidence type="ECO:0008006" key="6">
    <source>
        <dbReference type="Google" id="ProtNLM"/>
    </source>
</evidence>